<dbReference type="InterPro" id="IPR012724">
    <property type="entry name" value="DnaJ"/>
</dbReference>
<accession>A0A1W1I065</accession>
<dbReference type="CDD" id="cd10747">
    <property type="entry name" value="DnaJ_C"/>
    <property type="match status" value="1"/>
</dbReference>
<dbReference type="SUPFAM" id="SSF46565">
    <property type="entry name" value="Chaperone J-domain"/>
    <property type="match status" value="1"/>
</dbReference>
<keyword evidence="1 8" id="KW-0235">DNA replication</keyword>
<evidence type="ECO:0000256" key="4">
    <source>
        <dbReference type="ARBA" id="ARBA00022771"/>
    </source>
</evidence>
<feature type="domain" description="J" evidence="9">
    <location>
        <begin position="7"/>
        <end position="74"/>
    </location>
</feature>
<evidence type="ECO:0000313" key="10">
    <source>
        <dbReference type="EMBL" id="SLM46395.1"/>
    </source>
</evidence>
<evidence type="ECO:0000256" key="1">
    <source>
        <dbReference type="ARBA" id="ARBA00022705"/>
    </source>
</evidence>
<dbReference type="OrthoDB" id="9779889at2"/>
<keyword evidence="7 8" id="KW-0143">Chaperone</keyword>
<dbReference type="Gene3D" id="2.60.260.20">
    <property type="entry name" value="Urease metallochaperone UreE, N-terminal domain"/>
    <property type="match status" value="2"/>
</dbReference>
<protein>
    <recommendedName>
        <fullName evidence="8">Chaperone protein DnaJ</fullName>
    </recommendedName>
</protein>
<evidence type="ECO:0000256" key="8">
    <source>
        <dbReference type="HAMAP-Rule" id="MF_01152"/>
    </source>
</evidence>
<evidence type="ECO:0000256" key="2">
    <source>
        <dbReference type="ARBA" id="ARBA00022723"/>
    </source>
</evidence>
<dbReference type="FunFam" id="2.60.260.20:FF:000005">
    <property type="entry name" value="Chaperone protein dnaJ 1, mitochondrial"/>
    <property type="match status" value="1"/>
</dbReference>
<dbReference type="Pfam" id="PF01556">
    <property type="entry name" value="DnaJ_C"/>
    <property type="match status" value="1"/>
</dbReference>
<comment type="function">
    <text evidence="8">Participates actively in the response to hyperosmotic and heat shock by preventing the aggregation of stress-denatured proteins and by disaggregating proteins, also in an autonomous, DnaK-independent fashion. Unfolded proteins bind initially to DnaJ; upon interaction with the DnaJ-bound protein, DnaK hydrolyzes its bound ATP, resulting in the formation of a stable complex. GrpE releases ADP from DnaK; ATP binding to DnaK triggers the release of the substrate protein, thus completing the reaction cycle. Several rounds of ATP-dependent interactions between DnaJ, DnaK and GrpE are required for fully efficient folding. Also involved, together with DnaK and GrpE, in the DNA replication of plasmids through activation of initiation proteins.</text>
</comment>
<comment type="domain">
    <text evidence="8">The J domain is necessary and sufficient to stimulate DnaK ATPase activity. Zinc center 1 plays an important role in the autonomous, DnaK-independent chaperone activity of DnaJ. Zinc center 2 is essential for interaction with DnaK and for DnaJ activity.</text>
</comment>
<dbReference type="InterPro" id="IPR002939">
    <property type="entry name" value="DnaJ_C"/>
</dbReference>
<dbReference type="RefSeq" id="WP_080885088.1">
    <property type="nucleotide sequence ID" value="NZ_LT828648.1"/>
</dbReference>
<dbReference type="CDD" id="cd06257">
    <property type="entry name" value="DnaJ"/>
    <property type="match status" value="1"/>
</dbReference>
<keyword evidence="6 8" id="KW-0346">Stress response</keyword>
<reference evidence="10 11" key="1">
    <citation type="submission" date="2017-03" db="EMBL/GenBank/DDBJ databases">
        <authorList>
            <person name="Afonso C.L."/>
            <person name="Miller P.J."/>
            <person name="Scott M.A."/>
            <person name="Spackman E."/>
            <person name="Goraichik I."/>
            <person name="Dimitrov K.M."/>
            <person name="Suarez D.L."/>
            <person name="Swayne D.E."/>
        </authorList>
    </citation>
    <scope>NUCLEOTIDE SEQUENCE [LARGE SCALE GENOMIC DNA]</scope>
    <source>
        <strain evidence="10">Genome sequencing of Nitrospira japonica strain NJ11</strain>
    </source>
</reference>
<dbReference type="Gene3D" id="6.20.20.10">
    <property type="match status" value="1"/>
</dbReference>
<dbReference type="InterPro" id="IPR036869">
    <property type="entry name" value="J_dom_sf"/>
</dbReference>
<keyword evidence="8" id="KW-0963">Cytoplasm</keyword>
<dbReference type="GO" id="GO:0051082">
    <property type="term" value="F:unfolded protein binding"/>
    <property type="evidence" value="ECO:0007669"/>
    <property type="project" value="UniProtKB-UniRule"/>
</dbReference>
<dbReference type="GO" id="GO:0009408">
    <property type="term" value="P:response to heat"/>
    <property type="evidence" value="ECO:0007669"/>
    <property type="project" value="InterPro"/>
</dbReference>
<dbReference type="GO" id="GO:0042026">
    <property type="term" value="P:protein refolding"/>
    <property type="evidence" value="ECO:0007669"/>
    <property type="project" value="TreeGrafter"/>
</dbReference>
<dbReference type="PANTHER" id="PTHR43096:SF52">
    <property type="entry name" value="DNAJ HOMOLOG 1, MITOCHONDRIAL-RELATED"/>
    <property type="match status" value="1"/>
</dbReference>
<comment type="subunit">
    <text evidence="8">Homodimer.</text>
</comment>
<comment type="cofactor">
    <cofactor evidence="8">
        <name>Zn(2+)</name>
        <dbReference type="ChEBI" id="CHEBI:29105"/>
    </cofactor>
    <text evidence="8">Binds 2 Zn(2+) ions per monomer.</text>
</comment>
<dbReference type="SMART" id="SM00271">
    <property type="entry name" value="DnaJ"/>
    <property type="match status" value="1"/>
</dbReference>
<evidence type="ECO:0000313" key="11">
    <source>
        <dbReference type="Proteomes" id="UP000192042"/>
    </source>
</evidence>
<dbReference type="GO" id="GO:0005737">
    <property type="term" value="C:cytoplasm"/>
    <property type="evidence" value="ECO:0007669"/>
    <property type="project" value="UniProtKB-SubCell"/>
</dbReference>
<organism evidence="10 11">
    <name type="scientific">Nitrospira japonica</name>
    <dbReference type="NCBI Taxonomy" id="1325564"/>
    <lineage>
        <taxon>Bacteria</taxon>
        <taxon>Pseudomonadati</taxon>
        <taxon>Nitrospirota</taxon>
        <taxon>Nitrospiria</taxon>
        <taxon>Nitrospirales</taxon>
        <taxon>Nitrospiraceae</taxon>
        <taxon>Nitrospira</taxon>
    </lineage>
</organism>
<comment type="caution">
    <text evidence="8">Lacks conserved residue(s) required for the propagation of feature annotation.</text>
</comment>
<evidence type="ECO:0000256" key="5">
    <source>
        <dbReference type="ARBA" id="ARBA00022833"/>
    </source>
</evidence>
<dbReference type="Proteomes" id="UP000192042">
    <property type="component" value="Chromosome I"/>
</dbReference>
<feature type="binding site" evidence="8">
    <location>
        <position position="177"/>
    </location>
    <ligand>
        <name>Zn(2+)</name>
        <dbReference type="ChEBI" id="CHEBI:29105"/>
        <label>2</label>
    </ligand>
</feature>
<dbReference type="GO" id="GO:0008270">
    <property type="term" value="F:zinc ion binding"/>
    <property type="evidence" value="ECO:0007669"/>
    <property type="project" value="UniProtKB-UniRule"/>
</dbReference>
<evidence type="ECO:0000259" key="9">
    <source>
        <dbReference type="PROSITE" id="PS50076"/>
    </source>
</evidence>
<dbReference type="KEGG" id="nja:NSJP_0223"/>
<dbReference type="Gene3D" id="1.10.287.110">
    <property type="entry name" value="DnaJ domain"/>
    <property type="match status" value="1"/>
</dbReference>
<evidence type="ECO:0000256" key="6">
    <source>
        <dbReference type="ARBA" id="ARBA00023016"/>
    </source>
</evidence>
<gene>
    <name evidence="8 10" type="primary">dnaJ</name>
    <name evidence="10" type="ORF">NSJP_0223</name>
</gene>
<dbReference type="HAMAP" id="MF_01152">
    <property type="entry name" value="DnaJ"/>
    <property type="match status" value="1"/>
</dbReference>
<keyword evidence="3 8" id="KW-0677">Repeat</keyword>
<keyword evidence="5 8" id="KW-0862">Zinc</keyword>
<dbReference type="InterPro" id="IPR036410">
    <property type="entry name" value="HSP_DnaJ_Cys-rich_dom_sf"/>
</dbReference>
<dbReference type="GO" id="GO:0006260">
    <property type="term" value="P:DNA replication"/>
    <property type="evidence" value="ECO:0007669"/>
    <property type="project" value="UniProtKB-KW"/>
</dbReference>
<dbReference type="SUPFAM" id="SSF57938">
    <property type="entry name" value="DnaJ/Hsp40 cysteine-rich domain"/>
    <property type="match status" value="1"/>
</dbReference>
<dbReference type="PANTHER" id="PTHR43096">
    <property type="entry name" value="DNAJ HOMOLOG 1, MITOCHONDRIAL-RELATED"/>
    <property type="match status" value="1"/>
</dbReference>
<keyword evidence="2 8" id="KW-0479">Metal-binding</keyword>
<dbReference type="PROSITE" id="PS00636">
    <property type="entry name" value="DNAJ_1"/>
    <property type="match status" value="1"/>
</dbReference>
<keyword evidence="11" id="KW-1185">Reference proteome</keyword>
<keyword evidence="4" id="KW-0863">Zinc-finger</keyword>
<proteinExistence type="inferred from homology"/>
<sequence length="342" mass="37229">MATTARDYYQILGIARSASADDIKKAFRRLARQYHPDLHTGAKKADMEKKFKELNEAHEVLSDPDKRKKYDQYGAQWEQAEAFEKARQQSGARGFGGQESGGGFSGEGFSDIFENIFGGRTRGGGGRGFAMSGEDLETEVELTLREVLTGVTKRISLREPSTCPVCQGSGEFRGRTCPTCEGTGVKTESKTIEVKIPAGVQDGTRVRVAGKGQPGMNGGKRGDLYLHVVIPPDPIFRRQGSDVHVALPVYAWEAVLGAEVMAPTLTEPVKVKVPPGSRAEGKLRLKGKGLPSAAGGHGDLFLTLQIVMPASVTDEEQSLYERLAKMRHPDPRAELLTQARMR</sequence>
<dbReference type="AlphaFoldDB" id="A0A1W1I065"/>
<dbReference type="GO" id="GO:0005524">
    <property type="term" value="F:ATP binding"/>
    <property type="evidence" value="ECO:0007669"/>
    <property type="project" value="InterPro"/>
</dbReference>
<dbReference type="InterPro" id="IPR018253">
    <property type="entry name" value="DnaJ_domain_CS"/>
</dbReference>
<evidence type="ECO:0000256" key="7">
    <source>
        <dbReference type="ARBA" id="ARBA00023186"/>
    </source>
</evidence>
<dbReference type="SUPFAM" id="SSF49493">
    <property type="entry name" value="HSP40/DnaJ peptide-binding domain"/>
    <property type="match status" value="2"/>
</dbReference>
<dbReference type="STRING" id="1325564.NSJP_0223"/>
<dbReference type="InterPro" id="IPR001623">
    <property type="entry name" value="DnaJ_domain"/>
</dbReference>
<feature type="binding site" evidence="8">
    <location>
        <position position="166"/>
    </location>
    <ligand>
        <name>Zn(2+)</name>
        <dbReference type="ChEBI" id="CHEBI:29105"/>
        <label>2</label>
    </ligand>
</feature>
<dbReference type="PROSITE" id="PS50076">
    <property type="entry name" value="DNAJ_2"/>
    <property type="match status" value="1"/>
</dbReference>
<dbReference type="EMBL" id="LT828648">
    <property type="protein sequence ID" value="SLM46395.1"/>
    <property type="molecule type" value="Genomic_DNA"/>
</dbReference>
<feature type="binding site" evidence="8">
    <location>
        <position position="163"/>
    </location>
    <ligand>
        <name>Zn(2+)</name>
        <dbReference type="ChEBI" id="CHEBI:29105"/>
        <label>2</label>
    </ligand>
</feature>
<dbReference type="PRINTS" id="PR00625">
    <property type="entry name" value="JDOMAIN"/>
</dbReference>
<name>A0A1W1I065_9BACT</name>
<dbReference type="Pfam" id="PF00226">
    <property type="entry name" value="DnaJ"/>
    <property type="match status" value="1"/>
</dbReference>
<evidence type="ECO:0000256" key="3">
    <source>
        <dbReference type="ARBA" id="ARBA00022737"/>
    </source>
</evidence>
<dbReference type="InterPro" id="IPR008971">
    <property type="entry name" value="HSP40/DnaJ_pept-bd"/>
</dbReference>
<comment type="similarity">
    <text evidence="8">Belongs to the DnaJ family.</text>
</comment>
<comment type="subcellular location">
    <subcellularLocation>
        <location evidence="8">Cytoplasm</location>
    </subcellularLocation>
</comment>